<dbReference type="PANTHER" id="PTHR32305">
    <property type="match status" value="1"/>
</dbReference>
<feature type="domain" description="Teneurin-like YD-shell" evidence="2">
    <location>
        <begin position="71"/>
        <end position="268"/>
    </location>
</feature>
<organism evidence="3 4">
    <name type="scientific">Paraburkholderia saeva</name>
    <dbReference type="NCBI Taxonomy" id="2777537"/>
    <lineage>
        <taxon>Bacteria</taxon>
        <taxon>Pseudomonadati</taxon>
        <taxon>Pseudomonadota</taxon>
        <taxon>Betaproteobacteria</taxon>
        <taxon>Burkholderiales</taxon>
        <taxon>Burkholderiaceae</taxon>
        <taxon>Paraburkholderia</taxon>
    </lineage>
</organism>
<dbReference type="InterPro" id="IPR022385">
    <property type="entry name" value="Rhs_assc_core"/>
</dbReference>
<dbReference type="InterPro" id="IPR050708">
    <property type="entry name" value="T6SS_VgrG/RHS"/>
</dbReference>
<dbReference type="AlphaFoldDB" id="A0A9N8RT94"/>
<dbReference type="Pfam" id="PF25023">
    <property type="entry name" value="TEN_YD-shell"/>
    <property type="match status" value="1"/>
</dbReference>
<dbReference type="RefSeq" id="WP_228875237.1">
    <property type="nucleotide sequence ID" value="NZ_CAJQZC010000002.1"/>
</dbReference>
<gene>
    <name evidence="3" type="ORF">LMG31841_01215</name>
</gene>
<reference evidence="3" key="1">
    <citation type="submission" date="2021-04" db="EMBL/GenBank/DDBJ databases">
        <authorList>
            <person name="Vanwijnsberghe S."/>
        </authorList>
    </citation>
    <scope>NUCLEOTIDE SEQUENCE</scope>
    <source>
        <strain evidence="3">LMG 31841</strain>
    </source>
</reference>
<evidence type="ECO:0000256" key="1">
    <source>
        <dbReference type="ARBA" id="ARBA00022737"/>
    </source>
</evidence>
<dbReference type="Gene3D" id="2.180.10.10">
    <property type="entry name" value="RHS repeat-associated core"/>
    <property type="match status" value="1"/>
</dbReference>
<evidence type="ECO:0000259" key="2">
    <source>
        <dbReference type="Pfam" id="PF25023"/>
    </source>
</evidence>
<accession>A0A9N8RT94</accession>
<comment type="caution">
    <text evidence="3">The sequence shown here is derived from an EMBL/GenBank/DDBJ whole genome shotgun (WGS) entry which is preliminary data.</text>
</comment>
<name>A0A9N8RT94_9BURK</name>
<dbReference type="InterPro" id="IPR056823">
    <property type="entry name" value="TEN-like_YD-shell"/>
</dbReference>
<evidence type="ECO:0000313" key="4">
    <source>
        <dbReference type="Proteomes" id="UP000789704"/>
    </source>
</evidence>
<sequence length="358" mass="38821">MIDAFSQAVRGSVRFGRARSRIPTWASGAAALACALVMPSIARADDITYAGRRVKAGGSLAKVVLPQPQSDIGYNAANQLTRWGGKTLTYDPNGNLSNDGVNRYEWNEQNLLSQMSGAVTAAFSYDAFGRRRVRNVAGSPMNYFWDGDELNLAIPSGDWAQRSRLFSAYPDGEVDEQTLRRTGDDASQDRCFLHDGNNNVIALTDSDQQILTQYRYEPYGATTLTGAADVNTQQFAGRENDGTGLYYYRNRYYSPQTGRFISEDSIGYASGQTNAYAYVGGNPVQFSDPFGEAGIITGFTRHGLNRAINRGVSPGAMCDAVNNPISVTERSNGTTRYTGAGAVVVLNPAGRVVTVWGQ</sequence>
<evidence type="ECO:0000313" key="3">
    <source>
        <dbReference type="EMBL" id="CAG4890768.1"/>
    </source>
</evidence>
<dbReference type="NCBIfam" id="TIGR03696">
    <property type="entry name" value="Rhs_assc_core"/>
    <property type="match status" value="1"/>
</dbReference>
<dbReference type="Proteomes" id="UP000789704">
    <property type="component" value="Unassembled WGS sequence"/>
</dbReference>
<dbReference type="PANTHER" id="PTHR32305:SF15">
    <property type="entry name" value="PROTEIN RHSA-RELATED"/>
    <property type="match status" value="1"/>
</dbReference>
<keyword evidence="1" id="KW-0677">Repeat</keyword>
<dbReference type="EMBL" id="CAJQZC010000002">
    <property type="protein sequence ID" value="CAG4890768.1"/>
    <property type="molecule type" value="Genomic_DNA"/>
</dbReference>
<protein>
    <recommendedName>
        <fullName evidence="2">Teneurin-like YD-shell domain-containing protein</fullName>
    </recommendedName>
</protein>
<keyword evidence="4" id="KW-1185">Reference proteome</keyword>
<proteinExistence type="predicted"/>